<evidence type="ECO:0000313" key="1">
    <source>
        <dbReference type="EMBL" id="MBF9222407.1"/>
    </source>
</evidence>
<comment type="caution">
    <text evidence="1">The sequence shown here is derived from an EMBL/GenBank/DDBJ whole genome shotgun (WGS) entry which is preliminary data.</text>
</comment>
<dbReference type="Proteomes" id="UP000618931">
    <property type="component" value="Unassembled WGS sequence"/>
</dbReference>
<reference evidence="1 2" key="1">
    <citation type="submission" date="2020-11" db="EMBL/GenBank/DDBJ databases">
        <authorList>
            <person name="Kim M.K."/>
        </authorList>
    </citation>
    <scope>NUCLEOTIDE SEQUENCE [LARGE SCALE GENOMIC DNA]</scope>
    <source>
        <strain evidence="1 2">BT662</strain>
    </source>
</reference>
<proteinExistence type="predicted"/>
<organism evidence="1 2">
    <name type="scientific">Hymenobacter ruricola</name>
    <dbReference type="NCBI Taxonomy" id="2791023"/>
    <lineage>
        <taxon>Bacteria</taxon>
        <taxon>Pseudomonadati</taxon>
        <taxon>Bacteroidota</taxon>
        <taxon>Cytophagia</taxon>
        <taxon>Cytophagales</taxon>
        <taxon>Hymenobacteraceae</taxon>
        <taxon>Hymenobacter</taxon>
    </lineage>
</organism>
<gene>
    <name evidence="1" type="ORF">I2H31_14980</name>
</gene>
<evidence type="ECO:0000313" key="2">
    <source>
        <dbReference type="Proteomes" id="UP000618931"/>
    </source>
</evidence>
<accession>A0ABS0I777</accession>
<dbReference type="RefSeq" id="WP_196293850.1">
    <property type="nucleotide sequence ID" value="NZ_JADQDM010000007.1"/>
</dbReference>
<protein>
    <submittedName>
        <fullName evidence="1">Uncharacterized protein</fullName>
    </submittedName>
</protein>
<dbReference type="EMBL" id="JADQDM010000007">
    <property type="protein sequence ID" value="MBF9222407.1"/>
    <property type="molecule type" value="Genomic_DNA"/>
</dbReference>
<sequence>MRQKSGARWEKYAANGNKHDLGTGYDNLEVHLNGLVQTITEGPLK</sequence>
<name>A0ABS0I777_9BACT</name>
<keyword evidence="2" id="KW-1185">Reference proteome</keyword>